<keyword evidence="1" id="KW-0732">Signal</keyword>
<dbReference type="EMBL" id="VWSG01000004">
    <property type="protein sequence ID" value="KAA5535469.1"/>
    <property type="molecule type" value="Genomic_DNA"/>
</dbReference>
<organism evidence="2 3">
    <name type="scientific">Paenimyroides baculatum</name>
    <dbReference type="NCBI Taxonomy" id="2608000"/>
    <lineage>
        <taxon>Bacteria</taxon>
        <taxon>Pseudomonadati</taxon>
        <taxon>Bacteroidota</taxon>
        <taxon>Flavobacteriia</taxon>
        <taxon>Flavobacteriales</taxon>
        <taxon>Flavobacteriaceae</taxon>
        <taxon>Paenimyroides</taxon>
    </lineage>
</organism>
<evidence type="ECO:0000256" key="1">
    <source>
        <dbReference type="SAM" id="SignalP"/>
    </source>
</evidence>
<evidence type="ECO:0008006" key="4">
    <source>
        <dbReference type="Google" id="ProtNLM"/>
    </source>
</evidence>
<comment type="caution">
    <text evidence="2">The sequence shown here is derived from an EMBL/GenBank/DDBJ whole genome shotgun (WGS) entry which is preliminary data.</text>
</comment>
<accession>A0A5M6CQN1</accession>
<feature type="signal peptide" evidence="1">
    <location>
        <begin position="1"/>
        <end position="20"/>
    </location>
</feature>
<sequence length="179" mass="20279">MKKIFYTLTTCFLIGFNSFAQENQDTYQPRTTTFFSDMQFGGGLGLAFGSGFTNIAVSPMALKPITEQFSAGLGLQFNYLRSKGFYESTSYGANILGIYSPAEMIQLSAELEQLRVNNTIYTDFSKINTINDNFWNTALFLGAGYTTENVTIGVRYNVLYKKDDLVYNQAWMPFIRVFF</sequence>
<gene>
    <name evidence="2" type="ORF">F0460_06715</name>
</gene>
<name>A0A5M6CQN1_9FLAO</name>
<dbReference type="RefSeq" id="WP_150011526.1">
    <property type="nucleotide sequence ID" value="NZ_VWSG01000004.1"/>
</dbReference>
<proteinExistence type="predicted"/>
<evidence type="ECO:0000313" key="2">
    <source>
        <dbReference type="EMBL" id="KAA5535469.1"/>
    </source>
</evidence>
<dbReference type="Proteomes" id="UP000325141">
    <property type="component" value="Unassembled WGS sequence"/>
</dbReference>
<dbReference type="AlphaFoldDB" id="A0A5M6CQN1"/>
<reference evidence="2 3" key="1">
    <citation type="submission" date="2019-09" db="EMBL/GenBank/DDBJ databases">
        <title>Genome sequence and assembly of Flavobacterium sp.</title>
        <authorList>
            <person name="Chhetri G."/>
        </authorList>
    </citation>
    <scope>NUCLEOTIDE SEQUENCE [LARGE SCALE GENOMIC DNA]</scope>
    <source>
        <strain evidence="2 3">SNL9</strain>
    </source>
</reference>
<protein>
    <recommendedName>
        <fullName evidence="4">Alpha-ketoglutarate decarboxylase</fullName>
    </recommendedName>
</protein>
<keyword evidence="3" id="KW-1185">Reference proteome</keyword>
<feature type="chain" id="PRO_5024407078" description="Alpha-ketoglutarate decarboxylase" evidence="1">
    <location>
        <begin position="21"/>
        <end position="179"/>
    </location>
</feature>
<evidence type="ECO:0000313" key="3">
    <source>
        <dbReference type="Proteomes" id="UP000325141"/>
    </source>
</evidence>